<gene>
    <name evidence="2" type="ORF">GUJ93_ZPchr0001g32928</name>
</gene>
<comment type="caution">
    <text evidence="2">The sequence shown here is derived from an EMBL/GenBank/DDBJ whole genome shotgun (WGS) entry which is preliminary data.</text>
</comment>
<keyword evidence="3" id="KW-1185">Reference proteome</keyword>
<name>A0A8J5VU02_ZIZPA</name>
<sequence>MMEGEMEVAMAARRLQEAAEVETVAGVMGIRGAGRAAGRSPSAAVARAPPPEAATEEGTAAETEGEMEEERPAA</sequence>
<organism evidence="2 3">
    <name type="scientific">Zizania palustris</name>
    <name type="common">Northern wild rice</name>
    <dbReference type="NCBI Taxonomy" id="103762"/>
    <lineage>
        <taxon>Eukaryota</taxon>
        <taxon>Viridiplantae</taxon>
        <taxon>Streptophyta</taxon>
        <taxon>Embryophyta</taxon>
        <taxon>Tracheophyta</taxon>
        <taxon>Spermatophyta</taxon>
        <taxon>Magnoliopsida</taxon>
        <taxon>Liliopsida</taxon>
        <taxon>Poales</taxon>
        <taxon>Poaceae</taxon>
        <taxon>BOP clade</taxon>
        <taxon>Oryzoideae</taxon>
        <taxon>Oryzeae</taxon>
        <taxon>Zizaniinae</taxon>
        <taxon>Zizania</taxon>
    </lineage>
</organism>
<evidence type="ECO:0000313" key="2">
    <source>
        <dbReference type="EMBL" id="KAG8055504.1"/>
    </source>
</evidence>
<dbReference type="EMBL" id="JAAALK010000288">
    <property type="protein sequence ID" value="KAG8055504.1"/>
    <property type="molecule type" value="Genomic_DNA"/>
</dbReference>
<reference evidence="2" key="1">
    <citation type="journal article" date="2021" name="bioRxiv">
        <title>Whole Genome Assembly and Annotation of Northern Wild Rice, Zizania palustris L., Supports a Whole Genome Duplication in the Zizania Genus.</title>
        <authorList>
            <person name="Haas M."/>
            <person name="Kono T."/>
            <person name="Macchietto M."/>
            <person name="Millas R."/>
            <person name="McGilp L."/>
            <person name="Shao M."/>
            <person name="Duquette J."/>
            <person name="Hirsch C.N."/>
            <person name="Kimball J."/>
        </authorList>
    </citation>
    <scope>NUCLEOTIDE SEQUENCE</scope>
    <source>
        <tissue evidence="2">Fresh leaf tissue</tissue>
    </source>
</reference>
<feature type="region of interest" description="Disordered" evidence="1">
    <location>
        <begin position="34"/>
        <end position="74"/>
    </location>
</feature>
<reference evidence="2" key="2">
    <citation type="submission" date="2021-02" db="EMBL/GenBank/DDBJ databases">
        <authorList>
            <person name="Kimball J.A."/>
            <person name="Haas M.W."/>
            <person name="Macchietto M."/>
            <person name="Kono T."/>
            <person name="Duquette J."/>
            <person name="Shao M."/>
        </authorList>
    </citation>
    <scope>NUCLEOTIDE SEQUENCE</scope>
    <source>
        <tissue evidence="2">Fresh leaf tissue</tissue>
    </source>
</reference>
<dbReference type="AlphaFoldDB" id="A0A8J5VU02"/>
<protein>
    <submittedName>
        <fullName evidence="2">Uncharacterized protein</fullName>
    </submittedName>
</protein>
<dbReference type="Proteomes" id="UP000729402">
    <property type="component" value="Unassembled WGS sequence"/>
</dbReference>
<accession>A0A8J5VU02</accession>
<evidence type="ECO:0000313" key="3">
    <source>
        <dbReference type="Proteomes" id="UP000729402"/>
    </source>
</evidence>
<proteinExistence type="predicted"/>
<feature type="compositionally biased region" description="Acidic residues" evidence="1">
    <location>
        <begin position="63"/>
        <end position="74"/>
    </location>
</feature>
<feature type="compositionally biased region" description="Low complexity" evidence="1">
    <location>
        <begin position="34"/>
        <end position="47"/>
    </location>
</feature>
<evidence type="ECO:0000256" key="1">
    <source>
        <dbReference type="SAM" id="MobiDB-lite"/>
    </source>
</evidence>